<dbReference type="PROSITE" id="PS51388">
    <property type="entry name" value="GED"/>
    <property type="match status" value="1"/>
</dbReference>
<dbReference type="OMA" id="IMCSMPM"/>
<name>A0A179IDB3_CORDF</name>
<dbReference type="Gene3D" id="3.40.50.300">
    <property type="entry name" value="P-loop containing nucleotide triphosphate hydrolases"/>
    <property type="match status" value="1"/>
</dbReference>
<dbReference type="InterPro" id="IPR001401">
    <property type="entry name" value="Dynamin_GTPase"/>
</dbReference>
<dbReference type="Gene3D" id="1.20.120.1240">
    <property type="entry name" value="Dynamin, middle domain"/>
    <property type="match status" value="1"/>
</dbReference>
<dbReference type="PANTHER" id="PTHR11566">
    <property type="entry name" value="DYNAMIN"/>
    <property type="match status" value="1"/>
</dbReference>
<dbReference type="InterPro" id="IPR027417">
    <property type="entry name" value="P-loop_NTPase"/>
</dbReference>
<dbReference type="PROSITE" id="PS51718">
    <property type="entry name" value="G_DYNAMIN_2"/>
    <property type="match status" value="1"/>
</dbReference>
<dbReference type="GO" id="GO:0005525">
    <property type="term" value="F:GTP binding"/>
    <property type="evidence" value="ECO:0007669"/>
    <property type="project" value="InterPro"/>
</dbReference>
<dbReference type="AlphaFoldDB" id="A0A179IDB3"/>
<sequence>MPSATNGSANRARIRGIKRERESLNSLPSDNEVTSETSQNTSRAPPTDHSLESATDTPGMAPPLSYRHGRSDAPTPSERAEDAEPLFREVRAIQRMAPPSNIPQEEGSFFQESFKDIAKRLKAFNDALGELQQLGVSHDVQLPELVLVGDQSAGKSSLMSGLAQLDLPRSEGTCTRCPLHIRVSMNPEWSCRVWLRKQYTYAPPSDRDIEESDVTDADPFFPWKSQRTTDIVEFKTMHDNTEIEEVLRWAQIAILNDNKNPALYVPGSGSIASNSPIAHEADRTLAKFSPNIVALEIKGPDLPNLSFYDMPGIFQNPADARDDYLVSVVTNLSKAYIKHPSAIIMCSMPMNSDAENSSTFGLTRKLGASDRTIGVLTKADLLAAEGNYEQWLSIMKGGAHKTGLGYFITSRPQGKTLEELSKWEEAMFVEHGVETWPSDFHQFSNRCGVEKLKTFLSEKLADAFGNRQDLLALPELPDNIELEVESHLLEFAESCRQGIDELIRFGSALPRAFSECLLQIKPKFILKDKSDSPVVEISDDDSDAPPARVSTPKRRQGAAQATPSSKRARFDNSNGFANGQASNLKREETASPSSVTGAAPRARRARLPPPFAEYSSLGSGFSTLAQVRAEIQGKMQAGTPNVIPPEVYQGMAMLSIKVWEGPTKTFLSASMEQLHLKLLNKLGNSLKRLQKRLIYRETAEHLKLYLQEQLKRVEEMASLVYQHELQQIITFQDDTFKLCREREEEELKWFRHHMRYQARFPELARRLGNWGSMNDEQKLQEGREQAKESSKLGADDFAGEIMVIGYVRGYYRLAAHRFVDRMSQLTLCGMLPEVRKRLDTELRSRLGINGTNASAAYQRLMEEDVATAARRETLKAEREKFVRALETIQALECNPSLDESMYDTNSASMSFLRRDRDVVMEDSQTTSELASGEA</sequence>
<dbReference type="Pfam" id="PF00350">
    <property type="entry name" value="Dynamin_N"/>
    <property type="match status" value="1"/>
</dbReference>
<keyword evidence="5" id="KW-1185">Reference proteome</keyword>
<dbReference type="GO" id="GO:0005886">
    <property type="term" value="C:plasma membrane"/>
    <property type="evidence" value="ECO:0007669"/>
    <property type="project" value="TreeGrafter"/>
</dbReference>
<dbReference type="PRINTS" id="PR00195">
    <property type="entry name" value="DYNAMIN"/>
</dbReference>
<dbReference type="PANTHER" id="PTHR11566:SF131">
    <property type="entry name" value="GTPASE, PUTATIVE (AFU_ORTHOLOGUE AFUA_6G07630)-RELATED"/>
    <property type="match status" value="1"/>
</dbReference>
<comment type="caution">
    <text evidence="4">The sequence shown here is derived from an EMBL/GenBank/DDBJ whole genome shotgun (WGS) entry which is preliminary data.</text>
</comment>
<feature type="compositionally biased region" description="Polar residues" evidence="1">
    <location>
        <begin position="24"/>
        <end position="44"/>
    </location>
</feature>
<evidence type="ECO:0000256" key="1">
    <source>
        <dbReference type="SAM" id="MobiDB-lite"/>
    </source>
</evidence>
<dbReference type="SMART" id="SM00053">
    <property type="entry name" value="DYNc"/>
    <property type="match status" value="1"/>
</dbReference>
<dbReference type="SUPFAM" id="SSF52540">
    <property type="entry name" value="P-loop containing nucleoside triphosphate hydrolases"/>
    <property type="match status" value="1"/>
</dbReference>
<dbReference type="InterPro" id="IPR020850">
    <property type="entry name" value="GED_dom"/>
</dbReference>
<dbReference type="InterPro" id="IPR022812">
    <property type="entry name" value="Dynamin"/>
</dbReference>
<feature type="domain" description="Dynamin-type G" evidence="3">
    <location>
        <begin position="139"/>
        <end position="474"/>
    </location>
</feature>
<dbReference type="EMBL" id="LUKN01001596">
    <property type="protein sequence ID" value="OAR00638.1"/>
    <property type="molecule type" value="Genomic_DNA"/>
</dbReference>
<dbReference type="Proteomes" id="UP000243081">
    <property type="component" value="Unassembled WGS sequence"/>
</dbReference>
<proteinExistence type="predicted"/>
<dbReference type="GO" id="GO:0008017">
    <property type="term" value="F:microtubule binding"/>
    <property type="evidence" value="ECO:0007669"/>
    <property type="project" value="TreeGrafter"/>
</dbReference>
<organism evidence="4 5">
    <name type="scientific">Cordyceps confragosa</name>
    <name type="common">Lecanicillium lecanii</name>
    <dbReference type="NCBI Taxonomy" id="2714763"/>
    <lineage>
        <taxon>Eukaryota</taxon>
        <taxon>Fungi</taxon>
        <taxon>Dikarya</taxon>
        <taxon>Ascomycota</taxon>
        <taxon>Pezizomycotina</taxon>
        <taxon>Sordariomycetes</taxon>
        <taxon>Hypocreomycetidae</taxon>
        <taxon>Hypocreales</taxon>
        <taxon>Cordycipitaceae</taxon>
        <taxon>Akanthomyces</taxon>
    </lineage>
</organism>
<evidence type="ECO:0008006" key="6">
    <source>
        <dbReference type="Google" id="ProtNLM"/>
    </source>
</evidence>
<accession>A0A179IDB3</accession>
<gene>
    <name evidence="4" type="ORF">LLEC1_06213</name>
</gene>
<evidence type="ECO:0000313" key="4">
    <source>
        <dbReference type="EMBL" id="OAR00638.1"/>
    </source>
</evidence>
<dbReference type="GO" id="GO:0005737">
    <property type="term" value="C:cytoplasm"/>
    <property type="evidence" value="ECO:0007669"/>
    <property type="project" value="TreeGrafter"/>
</dbReference>
<reference evidence="4 5" key="1">
    <citation type="submission" date="2016-03" db="EMBL/GenBank/DDBJ databases">
        <title>Fine-scale spatial genetic structure of a fungal parasite of coffee scale insects.</title>
        <authorList>
            <person name="Jackson D."/>
            <person name="Zemenick K.A."/>
            <person name="Malloure B."/>
            <person name="Quandt C.A."/>
            <person name="James T.Y."/>
        </authorList>
    </citation>
    <scope>NUCLEOTIDE SEQUENCE [LARGE SCALE GENOMIC DNA]</scope>
    <source>
        <strain evidence="4 5">UM487</strain>
    </source>
</reference>
<feature type="region of interest" description="Disordered" evidence="1">
    <location>
        <begin position="1"/>
        <end position="83"/>
    </location>
</feature>
<feature type="region of interest" description="Disordered" evidence="1">
    <location>
        <begin position="534"/>
        <end position="606"/>
    </location>
</feature>
<dbReference type="GO" id="GO:0003924">
    <property type="term" value="F:GTPase activity"/>
    <property type="evidence" value="ECO:0007669"/>
    <property type="project" value="InterPro"/>
</dbReference>
<dbReference type="OrthoDB" id="5061070at2759"/>
<dbReference type="InterPro" id="IPR030381">
    <property type="entry name" value="G_DYNAMIN_dom"/>
</dbReference>
<evidence type="ECO:0000259" key="3">
    <source>
        <dbReference type="PROSITE" id="PS51718"/>
    </source>
</evidence>
<feature type="domain" description="GED" evidence="2">
    <location>
        <begin position="800"/>
        <end position="896"/>
    </location>
</feature>
<dbReference type="GO" id="GO:0031623">
    <property type="term" value="P:receptor internalization"/>
    <property type="evidence" value="ECO:0007669"/>
    <property type="project" value="TreeGrafter"/>
</dbReference>
<dbReference type="CDD" id="cd08771">
    <property type="entry name" value="DLP_1"/>
    <property type="match status" value="1"/>
</dbReference>
<feature type="compositionally biased region" description="Polar residues" evidence="1">
    <location>
        <begin position="559"/>
        <end position="583"/>
    </location>
</feature>
<evidence type="ECO:0000313" key="5">
    <source>
        <dbReference type="Proteomes" id="UP000243081"/>
    </source>
</evidence>
<dbReference type="InterPro" id="IPR045063">
    <property type="entry name" value="Dynamin_N"/>
</dbReference>
<protein>
    <recommendedName>
        <fullName evidence="6">GED domain-containing protein</fullName>
    </recommendedName>
</protein>
<evidence type="ECO:0000259" key="2">
    <source>
        <dbReference type="PROSITE" id="PS51388"/>
    </source>
</evidence>
<dbReference type="GO" id="GO:0005874">
    <property type="term" value="C:microtubule"/>
    <property type="evidence" value="ECO:0007669"/>
    <property type="project" value="TreeGrafter"/>
</dbReference>